<proteinExistence type="predicted"/>
<organism evidence="1 2">
    <name type="scientific">Candidatus Kaiserbacteria bacterium RIFCSPHIGHO2_02_FULL_54_22</name>
    <dbReference type="NCBI Taxonomy" id="1798495"/>
    <lineage>
        <taxon>Bacteria</taxon>
        <taxon>Candidatus Kaiseribacteriota</taxon>
    </lineage>
</organism>
<gene>
    <name evidence="1" type="ORF">A3C19_02025</name>
</gene>
<dbReference type="Proteomes" id="UP000178532">
    <property type="component" value="Unassembled WGS sequence"/>
</dbReference>
<dbReference type="EMBL" id="MFLI01000001">
    <property type="protein sequence ID" value="OGG62884.1"/>
    <property type="molecule type" value="Genomic_DNA"/>
</dbReference>
<protein>
    <submittedName>
        <fullName evidence="1">Uncharacterized protein</fullName>
    </submittedName>
</protein>
<comment type="caution">
    <text evidence="1">The sequence shown here is derived from an EMBL/GenBank/DDBJ whole genome shotgun (WGS) entry which is preliminary data.</text>
</comment>
<dbReference type="AlphaFoldDB" id="A0A1F6DNA6"/>
<accession>A0A1F6DNA6</accession>
<reference evidence="1 2" key="1">
    <citation type="journal article" date="2016" name="Nat. Commun.">
        <title>Thousands of microbial genomes shed light on interconnected biogeochemical processes in an aquifer system.</title>
        <authorList>
            <person name="Anantharaman K."/>
            <person name="Brown C.T."/>
            <person name="Hug L.A."/>
            <person name="Sharon I."/>
            <person name="Castelle C.J."/>
            <person name="Probst A.J."/>
            <person name="Thomas B.C."/>
            <person name="Singh A."/>
            <person name="Wilkins M.J."/>
            <person name="Karaoz U."/>
            <person name="Brodie E.L."/>
            <person name="Williams K.H."/>
            <person name="Hubbard S.S."/>
            <person name="Banfield J.F."/>
        </authorList>
    </citation>
    <scope>NUCLEOTIDE SEQUENCE [LARGE SCALE GENOMIC DNA]</scope>
</reference>
<sequence length="120" mass="14309">MYWCEGTKSKNDSEFTFTNAEPLTIRGFLALLRKALPLEESRFRIKMHLHDYHDERERRRFWSELTGIPETQFQNTFWKPHTGKNIKHDYPGCIHLRYHDVIISRKICATARAFLGDVIN</sequence>
<name>A0A1F6DNA6_9BACT</name>
<evidence type="ECO:0000313" key="2">
    <source>
        <dbReference type="Proteomes" id="UP000178532"/>
    </source>
</evidence>
<evidence type="ECO:0000313" key="1">
    <source>
        <dbReference type="EMBL" id="OGG62884.1"/>
    </source>
</evidence>